<keyword evidence="3" id="KW-1185">Reference proteome</keyword>
<dbReference type="SMR" id="A2GKF8"/>
<organism evidence="2 3">
    <name type="scientific">Trichomonas vaginalis (strain ATCC PRA-98 / G3)</name>
    <dbReference type="NCBI Taxonomy" id="412133"/>
    <lineage>
        <taxon>Eukaryota</taxon>
        <taxon>Metamonada</taxon>
        <taxon>Parabasalia</taxon>
        <taxon>Trichomonadida</taxon>
        <taxon>Trichomonadidae</taxon>
        <taxon>Trichomonas</taxon>
    </lineage>
</organism>
<name>A2GKF8_TRIV3</name>
<feature type="compositionally biased region" description="Low complexity" evidence="1">
    <location>
        <begin position="23"/>
        <end position="33"/>
    </location>
</feature>
<proteinExistence type="predicted"/>
<dbReference type="InParanoid" id="A2GKF8"/>
<dbReference type="VEuPathDB" id="TrichDB:TVAG_334670"/>
<feature type="region of interest" description="Disordered" evidence="1">
    <location>
        <begin position="1"/>
        <end position="33"/>
    </location>
</feature>
<evidence type="ECO:0000313" key="3">
    <source>
        <dbReference type="Proteomes" id="UP000001542"/>
    </source>
</evidence>
<dbReference type="EMBL" id="DS116769">
    <property type="protein sequence ID" value="EAX82358.1"/>
    <property type="molecule type" value="Genomic_DNA"/>
</dbReference>
<evidence type="ECO:0000313" key="2">
    <source>
        <dbReference type="EMBL" id="EAX82358.1"/>
    </source>
</evidence>
<protein>
    <submittedName>
        <fullName evidence="2">Uncharacterized protein</fullName>
    </submittedName>
</protein>
<evidence type="ECO:0000256" key="1">
    <source>
        <dbReference type="SAM" id="MobiDB-lite"/>
    </source>
</evidence>
<reference evidence="2" key="1">
    <citation type="submission" date="2006-10" db="EMBL/GenBank/DDBJ databases">
        <authorList>
            <person name="Amadeo P."/>
            <person name="Zhao Q."/>
            <person name="Wortman J."/>
            <person name="Fraser-Liggett C."/>
            <person name="Carlton J."/>
        </authorList>
    </citation>
    <scope>NUCLEOTIDE SEQUENCE</scope>
    <source>
        <strain evidence="2">G3</strain>
    </source>
</reference>
<dbReference type="Proteomes" id="UP000001542">
    <property type="component" value="Unassembled WGS sequence"/>
</dbReference>
<dbReference type="AlphaFoldDB" id="A2GKF8"/>
<accession>A2GKF8</accession>
<dbReference type="VEuPathDB" id="TrichDB:TVAGG3_0574210"/>
<sequence>MSDVPPTESNLNPEEPKAPAPAPQFQQFQSQSKLLPISTSRLLPTTRLPELPSSAYALLPQPLDVPASSTPIQIPISVQERPRLRRRSEPLTQRVCYSSNPWMFMQKPAPQFQSQSKRDQDFEEGLNRLRKEYATAPIERKLLLNSVKIKFMLECDISPVFSPHEFS</sequence>
<gene>
    <name evidence="2" type="ORF">TVAG_334670</name>
</gene>
<reference evidence="2" key="2">
    <citation type="journal article" date="2007" name="Science">
        <title>Draft genome sequence of the sexually transmitted pathogen Trichomonas vaginalis.</title>
        <authorList>
            <person name="Carlton J.M."/>
            <person name="Hirt R.P."/>
            <person name="Silva J.C."/>
            <person name="Delcher A.L."/>
            <person name="Schatz M."/>
            <person name="Zhao Q."/>
            <person name="Wortman J.R."/>
            <person name="Bidwell S.L."/>
            <person name="Alsmark U.C.M."/>
            <person name="Besteiro S."/>
            <person name="Sicheritz-Ponten T."/>
            <person name="Noel C.J."/>
            <person name="Dacks J.B."/>
            <person name="Foster P.G."/>
            <person name="Simillion C."/>
            <person name="Van de Peer Y."/>
            <person name="Miranda-Saavedra D."/>
            <person name="Barton G.J."/>
            <person name="Westrop G.D."/>
            <person name="Mueller S."/>
            <person name="Dessi D."/>
            <person name="Fiori P.L."/>
            <person name="Ren Q."/>
            <person name="Paulsen I."/>
            <person name="Zhang H."/>
            <person name="Bastida-Corcuera F.D."/>
            <person name="Simoes-Barbosa A."/>
            <person name="Brown M.T."/>
            <person name="Hayes R.D."/>
            <person name="Mukherjee M."/>
            <person name="Okumura C.Y."/>
            <person name="Schneider R."/>
            <person name="Smith A.J."/>
            <person name="Vanacova S."/>
            <person name="Villalvazo M."/>
            <person name="Haas B.J."/>
            <person name="Pertea M."/>
            <person name="Feldblyum T.V."/>
            <person name="Utterback T.R."/>
            <person name="Shu C.L."/>
            <person name="Osoegawa K."/>
            <person name="de Jong P.J."/>
            <person name="Hrdy I."/>
            <person name="Horvathova L."/>
            <person name="Zubacova Z."/>
            <person name="Dolezal P."/>
            <person name="Malik S.B."/>
            <person name="Logsdon J.M. Jr."/>
            <person name="Henze K."/>
            <person name="Gupta A."/>
            <person name="Wang C.C."/>
            <person name="Dunne R.L."/>
            <person name="Upcroft J.A."/>
            <person name="Upcroft P."/>
            <person name="White O."/>
            <person name="Salzberg S.L."/>
            <person name="Tang P."/>
            <person name="Chiu C.-H."/>
            <person name="Lee Y.-S."/>
            <person name="Embley T.M."/>
            <person name="Coombs G.H."/>
            <person name="Mottram J.C."/>
            <person name="Tachezy J."/>
            <person name="Fraser-Liggett C.M."/>
            <person name="Johnson P.J."/>
        </authorList>
    </citation>
    <scope>NUCLEOTIDE SEQUENCE [LARGE SCALE GENOMIC DNA]</scope>
    <source>
        <strain evidence="2">G3</strain>
    </source>
</reference>